<accession>A0AAV3R0F7</accession>
<keyword evidence="3" id="KW-1185">Reference proteome</keyword>
<proteinExistence type="predicted"/>
<sequence length="82" mass="9134">MNIDPRIRRMLRQRYDGGGGGASDSNEAHSPPGRNERCRSVPAIPVEVLATQVDLVTQNLQKELEDLKQMMKTLMPMAASQK</sequence>
<comment type="caution">
    <text evidence="2">The sequence shown here is derived from an EMBL/GenBank/DDBJ whole genome shotgun (WGS) entry which is preliminary data.</text>
</comment>
<evidence type="ECO:0000313" key="3">
    <source>
        <dbReference type="Proteomes" id="UP001454036"/>
    </source>
</evidence>
<dbReference type="AlphaFoldDB" id="A0AAV3R0F7"/>
<gene>
    <name evidence="2" type="ORF">LIER_40632</name>
</gene>
<dbReference type="Proteomes" id="UP001454036">
    <property type="component" value="Unassembled WGS sequence"/>
</dbReference>
<protein>
    <submittedName>
        <fullName evidence="2">Uncharacterized protein</fullName>
    </submittedName>
</protein>
<evidence type="ECO:0000313" key="2">
    <source>
        <dbReference type="EMBL" id="GAA0168763.1"/>
    </source>
</evidence>
<dbReference type="EMBL" id="BAABME010023758">
    <property type="protein sequence ID" value="GAA0168763.1"/>
    <property type="molecule type" value="Genomic_DNA"/>
</dbReference>
<organism evidence="2 3">
    <name type="scientific">Lithospermum erythrorhizon</name>
    <name type="common">Purple gromwell</name>
    <name type="synonym">Lithospermum officinale var. erythrorhizon</name>
    <dbReference type="NCBI Taxonomy" id="34254"/>
    <lineage>
        <taxon>Eukaryota</taxon>
        <taxon>Viridiplantae</taxon>
        <taxon>Streptophyta</taxon>
        <taxon>Embryophyta</taxon>
        <taxon>Tracheophyta</taxon>
        <taxon>Spermatophyta</taxon>
        <taxon>Magnoliopsida</taxon>
        <taxon>eudicotyledons</taxon>
        <taxon>Gunneridae</taxon>
        <taxon>Pentapetalae</taxon>
        <taxon>asterids</taxon>
        <taxon>lamiids</taxon>
        <taxon>Boraginales</taxon>
        <taxon>Boraginaceae</taxon>
        <taxon>Boraginoideae</taxon>
        <taxon>Lithospermeae</taxon>
        <taxon>Lithospermum</taxon>
    </lineage>
</organism>
<evidence type="ECO:0000256" key="1">
    <source>
        <dbReference type="SAM" id="MobiDB-lite"/>
    </source>
</evidence>
<reference evidence="2 3" key="1">
    <citation type="submission" date="2024-01" db="EMBL/GenBank/DDBJ databases">
        <title>The complete chloroplast genome sequence of Lithospermum erythrorhizon: insights into the phylogenetic relationship among Boraginaceae species and the maternal lineages of purple gromwells.</title>
        <authorList>
            <person name="Okada T."/>
            <person name="Watanabe K."/>
        </authorList>
    </citation>
    <scope>NUCLEOTIDE SEQUENCE [LARGE SCALE GENOMIC DNA]</scope>
</reference>
<feature type="region of interest" description="Disordered" evidence="1">
    <location>
        <begin position="11"/>
        <end position="38"/>
    </location>
</feature>
<name>A0AAV3R0F7_LITER</name>